<evidence type="ECO:0000313" key="2">
    <source>
        <dbReference type="Proteomes" id="UP001283361"/>
    </source>
</evidence>
<protein>
    <submittedName>
        <fullName evidence="1">Uncharacterized protein</fullName>
    </submittedName>
</protein>
<reference evidence="1" key="1">
    <citation type="journal article" date="2023" name="G3 (Bethesda)">
        <title>A reference genome for the long-term kleptoplast-retaining sea slug Elysia crispata morphotype clarki.</title>
        <authorList>
            <person name="Eastman K.E."/>
            <person name="Pendleton A.L."/>
            <person name="Shaikh M.A."/>
            <person name="Suttiyut T."/>
            <person name="Ogas R."/>
            <person name="Tomko P."/>
            <person name="Gavelis G."/>
            <person name="Widhalm J.R."/>
            <person name="Wisecaver J.H."/>
        </authorList>
    </citation>
    <scope>NUCLEOTIDE SEQUENCE</scope>
    <source>
        <strain evidence="1">ECLA1</strain>
    </source>
</reference>
<gene>
    <name evidence="1" type="ORF">RRG08_035401</name>
</gene>
<evidence type="ECO:0000313" key="1">
    <source>
        <dbReference type="EMBL" id="KAK3731732.1"/>
    </source>
</evidence>
<organism evidence="1 2">
    <name type="scientific">Elysia crispata</name>
    <name type="common">lettuce slug</name>
    <dbReference type="NCBI Taxonomy" id="231223"/>
    <lineage>
        <taxon>Eukaryota</taxon>
        <taxon>Metazoa</taxon>
        <taxon>Spiralia</taxon>
        <taxon>Lophotrochozoa</taxon>
        <taxon>Mollusca</taxon>
        <taxon>Gastropoda</taxon>
        <taxon>Heterobranchia</taxon>
        <taxon>Euthyneura</taxon>
        <taxon>Panpulmonata</taxon>
        <taxon>Sacoglossa</taxon>
        <taxon>Placobranchoidea</taxon>
        <taxon>Plakobranchidae</taxon>
        <taxon>Elysia</taxon>
    </lineage>
</organism>
<keyword evidence="2" id="KW-1185">Reference proteome</keyword>
<proteinExistence type="predicted"/>
<dbReference type="Proteomes" id="UP001283361">
    <property type="component" value="Unassembled WGS sequence"/>
</dbReference>
<dbReference type="AlphaFoldDB" id="A0AAE0Y3E6"/>
<name>A0AAE0Y3E6_9GAST</name>
<dbReference type="EMBL" id="JAWDGP010006989">
    <property type="protein sequence ID" value="KAK3731732.1"/>
    <property type="molecule type" value="Genomic_DNA"/>
</dbReference>
<comment type="caution">
    <text evidence="1">The sequence shown here is derived from an EMBL/GenBank/DDBJ whole genome shotgun (WGS) entry which is preliminary data.</text>
</comment>
<sequence>MAGGEGGVRDGRSRARGRPYYLFTMPARLCDKKLNKVDQRCGQSEYLAKEIGQDRAQAAGEGREEGLGMSGFGGSRMTVKRLGLLDTDQETVLAEMMVF</sequence>
<accession>A0AAE0Y3E6</accession>